<dbReference type="EMBL" id="CP117523">
    <property type="protein sequence ID" value="WWD82447.1"/>
    <property type="molecule type" value="Genomic_DNA"/>
</dbReference>
<name>A0ABZ2ERV2_9FIRM</name>
<dbReference type="SUPFAM" id="SSF52540">
    <property type="entry name" value="P-loop containing nucleoside triphosphate hydrolases"/>
    <property type="match status" value="1"/>
</dbReference>
<dbReference type="PANTHER" id="PTHR42788">
    <property type="entry name" value="TAURINE IMPORT ATP-BINDING PROTEIN-RELATED"/>
    <property type="match status" value="1"/>
</dbReference>
<evidence type="ECO:0000256" key="5">
    <source>
        <dbReference type="ARBA" id="ARBA00022840"/>
    </source>
</evidence>
<comment type="subcellular location">
    <subcellularLocation>
        <location evidence="1">Cell membrane</location>
        <topology evidence="1">Peripheral membrane protein</topology>
    </subcellularLocation>
</comment>
<proteinExistence type="predicted"/>
<dbReference type="RefSeq" id="WP_018592807.1">
    <property type="nucleotide sequence ID" value="NZ_AUUB01000015.1"/>
</dbReference>
<organism evidence="8 9">
    <name type="scientific">Terrisporobacter glycolicus ATCC 14880 = DSM 1288</name>
    <dbReference type="NCBI Taxonomy" id="1121315"/>
    <lineage>
        <taxon>Bacteria</taxon>
        <taxon>Bacillati</taxon>
        <taxon>Bacillota</taxon>
        <taxon>Clostridia</taxon>
        <taxon>Peptostreptococcales</taxon>
        <taxon>Peptostreptococcaceae</taxon>
        <taxon>Terrisporobacter</taxon>
    </lineage>
</organism>
<reference evidence="8 9" key="1">
    <citation type="journal article" date="2023" name="PLoS ONE">
        <title>Genome-based metabolic and phylogenomic analysis of three Terrisporobacter species.</title>
        <authorList>
            <person name="Boer T."/>
            <person name="Bengelsdorf F.R."/>
            <person name="Bomeke M."/>
            <person name="Daniel R."/>
            <person name="Poehlein A."/>
        </authorList>
    </citation>
    <scope>NUCLEOTIDE SEQUENCE [LARGE SCALE GENOMIC DNA]</scope>
    <source>
        <strain evidence="8 9">DSM 1288</strain>
    </source>
</reference>
<protein>
    <submittedName>
        <fullName evidence="8">Nitrate import ATP-binding protein NrtD</fullName>
    </submittedName>
</protein>
<evidence type="ECO:0000259" key="7">
    <source>
        <dbReference type="PROSITE" id="PS50893"/>
    </source>
</evidence>
<dbReference type="Pfam" id="PF00005">
    <property type="entry name" value="ABC_tran"/>
    <property type="match status" value="1"/>
</dbReference>
<keyword evidence="9" id="KW-1185">Reference proteome</keyword>
<evidence type="ECO:0000256" key="6">
    <source>
        <dbReference type="ARBA" id="ARBA00023136"/>
    </source>
</evidence>
<feature type="domain" description="ABC transporter" evidence="7">
    <location>
        <begin position="10"/>
        <end position="227"/>
    </location>
</feature>
<keyword evidence="6" id="KW-0472">Membrane</keyword>
<dbReference type="Proteomes" id="UP001348492">
    <property type="component" value="Chromosome"/>
</dbReference>
<evidence type="ECO:0000256" key="1">
    <source>
        <dbReference type="ARBA" id="ARBA00004202"/>
    </source>
</evidence>
<evidence type="ECO:0000256" key="2">
    <source>
        <dbReference type="ARBA" id="ARBA00022448"/>
    </source>
</evidence>
<keyword evidence="2" id="KW-0813">Transport</keyword>
<keyword evidence="3" id="KW-1003">Cell membrane</keyword>
<evidence type="ECO:0000313" key="9">
    <source>
        <dbReference type="Proteomes" id="UP001348492"/>
    </source>
</evidence>
<dbReference type="InterPro" id="IPR003439">
    <property type="entry name" value="ABC_transporter-like_ATP-bd"/>
</dbReference>
<evidence type="ECO:0000256" key="4">
    <source>
        <dbReference type="ARBA" id="ARBA00022741"/>
    </source>
</evidence>
<gene>
    <name evidence="8" type="primary">nrtD</name>
    <name evidence="8" type="ORF">TEGL_08340</name>
</gene>
<keyword evidence="5 8" id="KW-0067">ATP-binding</keyword>
<sequence length="228" mass="26724">METMNKEEMISFKNINKKFNEKVVFKDFNIDFYKNQINCIIGKSGCGKSTLLNIISGIIPNDKDDFETIEKYGVSYIFQDDRLIDWLTVGENISLVVKKLYNKKTYEELCDKYLDLVGIKEYKNYYPQMLSGGLRQRVNIARAFIYPSKIIIMDEPFKSIDVINKEIIMNNFKQILEIEERTVLFVTHDIEEAILLSDKIYVFGNSPIEIKKVFTSRQITKEEIYNAI</sequence>
<dbReference type="InterPro" id="IPR027417">
    <property type="entry name" value="P-loop_NTPase"/>
</dbReference>
<dbReference type="Gene3D" id="3.40.50.300">
    <property type="entry name" value="P-loop containing nucleotide triphosphate hydrolases"/>
    <property type="match status" value="1"/>
</dbReference>
<evidence type="ECO:0000313" key="8">
    <source>
        <dbReference type="EMBL" id="WWD82447.1"/>
    </source>
</evidence>
<dbReference type="SMART" id="SM00382">
    <property type="entry name" value="AAA"/>
    <property type="match status" value="1"/>
</dbReference>
<accession>A0ABZ2ERV2</accession>
<dbReference type="GO" id="GO:0005524">
    <property type="term" value="F:ATP binding"/>
    <property type="evidence" value="ECO:0007669"/>
    <property type="project" value="UniProtKB-KW"/>
</dbReference>
<evidence type="ECO:0000256" key="3">
    <source>
        <dbReference type="ARBA" id="ARBA00022475"/>
    </source>
</evidence>
<dbReference type="PANTHER" id="PTHR42788:SF7">
    <property type="entry name" value="NITRATE ABC TRANSPORTER ATP-BINDING PROTEIN"/>
    <property type="match status" value="1"/>
</dbReference>
<dbReference type="InterPro" id="IPR050166">
    <property type="entry name" value="ABC_transporter_ATP-bind"/>
</dbReference>
<dbReference type="InterPro" id="IPR003593">
    <property type="entry name" value="AAA+_ATPase"/>
</dbReference>
<keyword evidence="4" id="KW-0547">Nucleotide-binding</keyword>
<dbReference type="PROSITE" id="PS50893">
    <property type="entry name" value="ABC_TRANSPORTER_2"/>
    <property type="match status" value="1"/>
</dbReference>